<keyword evidence="2" id="KW-1185">Reference proteome</keyword>
<evidence type="ECO:0000313" key="1">
    <source>
        <dbReference type="EMBL" id="MBH0779466.1"/>
    </source>
</evidence>
<proteinExistence type="predicted"/>
<protein>
    <submittedName>
        <fullName evidence="1">Uncharacterized protein</fullName>
    </submittedName>
</protein>
<reference evidence="1" key="1">
    <citation type="submission" date="2020-11" db="EMBL/GenBank/DDBJ databases">
        <title>Nocardia NEAU-351.nov., a novel actinomycete isolated from the cow dung.</title>
        <authorList>
            <person name="Zhang X."/>
        </authorList>
    </citation>
    <scope>NUCLEOTIDE SEQUENCE</scope>
    <source>
        <strain evidence="1">NEAU-351</strain>
    </source>
</reference>
<sequence>MTDPPLLRYAAATSPDPLQASGATTPSENRITIAVFAPEDGPVYCDKIQLAVPKNDVDGNPYFTQAPNWSCSNAAWEIDTSTDIDDWDIGGKVQYYRTGFRTVERSDDRVDYPLNFGIDGILGANTGTLTCLLREHSGTTDTPADFTYKQGALTMPVDEQTFYLNNFLARDPGNPNVPRTKFTVGDRIDLTWESNGTAFQLYDGDGSLLTDGAGTQYTVWDGIDNDTTFTLCATLTSGNAQPQNGFEPIYQYATLTVTVTNPILTDLTVAGYSGTKLTTADTDGLAVLGSVEVQGECTVEELLSAKGDLIVYDEGERKIDTSGTNGLTVLGELYVEDNCAIDGSLRTDGDLTVSSDGERKFTTEDTDGIEVSGELAASGRLTARSDLDVSGDLSVYGSVSGSLSVNGSLSVDESISSGSGMYSEGSRVISENDTIALHNTYYPSYLYASEWQEDSDRWKVFTWHAADEPVLEAYWTIERG</sequence>
<comment type="caution">
    <text evidence="1">The sequence shown here is derived from an EMBL/GenBank/DDBJ whole genome shotgun (WGS) entry which is preliminary data.</text>
</comment>
<evidence type="ECO:0000313" key="2">
    <source>
        <dbReference type="Proteomes" id="UP000655751"/>
    </source>
</evidence>
<dbReference type="AlphaFoldDB" id="A0A931N5J1"/>
<gene>
    <name evidence="1" type="ORF">IT779_24670</name>
</gene>
<dbReference type="EMBL" id="JADMLG010000011">
    <property type="protein sequence ID" value="MBH0779466.1"/>
    <property type="molecule type" value="Genomic_DNA"/>
</dbReference>
<dbReference type="RefSeq" id="WP_196151784.1">
    <property type="nucleotide sequence ID" value="NZ_JADMLG010000011.1"/>
</dbReference>
<name>A0A931N5J1_9NOCA</name>
<accession>A0A931N5J1</accession>
<dbReference type="Proteomes" id="UP000655751">
    <property type="component" value="Unassembled WGS sequence"/>
</dbReference>
<organism evidence="1 2">
    <name type="scientific">Nocardia bovistercoris</name>
    <dbReference type="NCBI Taxonomy" id="2785916"/>
    <lineage>
        <taxon>Bacteria</taxon>
        <taxon>Bacillati</taxon>
        <taxon>Actinomycetota</taxon>
        <taxon>Actinomycetes</taxon>
        <taxon>Mycobacteriales</taxon>
        <taxon>Nocardiaceae</taxon>
        <taxon>Nocardia</taxon>
    </lineage>
</organism>